<sequence>MALRDSSKVKPNYLTSNSKEEESVWRQILRQEMNDPECRKANTGILVGFGVFISAITFFKVAGDLLYSAFSEL</sequence>
<name>A0A2S4UL98_9BASI</name>
<evidence type="ECO:0000313" key="3">
    <source>
        <dbReference type="Proteomes" id="UP000238274"/>
    </source>
</evidence>
<evidence type="ECO:0000256" key="1">
    <source>
        <dbReference type="SAM" id="Phobius"/>
    </source>
</evidence>
<dbReference type="AlphaFoldDB" id="A0A2S4UL98"/>
<accession>A0A2S4UL98</accession>
<gene>
    <name evidence="2" type="ORF">PSHT_14266</name>
</gene>
<dbReference type="VEuPathDB" id="FungiDB:PSHT_14266"/>
<comment type="caution">
    <text evidence="2">The sequence shown here is derived from an EMBL/GenBank/DDBJ whole genome shotgun (WGS) entry which is preliminary data.</text>
</comment>
<dbReference type="Proteomes" id="UP000238274">
    <property type="component" value="Unassembled WGS sequence"/>
</dbReference>
<feature type="transmembrane region" description="Helical" evidence="1">
    <location>
        <begin position="43"/>
        <end position="63"/>
    </location>
</feature>
<organism evidence="2 3">
    <name type="scientific">Puccinia striiformis</name>
    <dbReference type="NCBI Taxonomy" id="27350"/>
    <lineage>
        <taxon>Eukaryota</taxon>
        <taxon>Fungi</taxon>
        <taxon>Dikarya</taxon>
        <taxon>Basidiomycota</taxon>
        <taxon>Pucciniomycotina</taxon>
        <taxon>Pucciniomycetes</taxon>
        <taxon>Pucciniales</taxon>
        <taxon>Pucciniaceae</taxon>
        <taxon>Puccinia</taxon>
    </lineage>
</organism>
<reference evidence="2 3" key="1">
    <citation type="submission" date="2017-12" db="EMBL/GenBank/DDBJ databases">
        <title>Gene loss provides genomic basis for host adaptation in cereal stripe rust fungi.</title>
        <authorList>
            <person name="Xia C."/>
        </authorList>
    </citation>
    <scope>NUCLEOTIDE SEQUENCE [LARGE SCALE GENOMIC DNA]</scope>
    <source>
        <strain evidence="2 3">93TX-2</strain>
    </source>
</reference>
<proteinExistence type="predicted"/>
<dbReference type="EMBL" id="PKSM01000313">
    <property type="protein sequence ID" value="POV98006.1"/>
    <property type="molecule type" value="Genomic_DNA"/>
</dbReference>
<reference evidence="3" key="2">
    <citation type="journal article" date="2018" name="BMC Genomics">
        <title>Genomic insights into host adaptation between the wheat stripe rust pathogen (Puccinia striiformis f. sp. tritici) and the barley stripe rust pathogen (Puccinia striiformis f. sp. hordei).</title>
        <authorList>
            <person name="Xia C."/>
            <person name="Wang M."/>
            <person name="Yin C."/>
            <person name="Cornejo O.E."/>
            <person name="Hulbert S.H."/>
            <person name="Chen X."/>
        </authorList>
    </citation>
    <scope>NUCLEOTIDE SEQUENCE [LARGE SCALE GENOMIC DNA]</scope>
    <source>
        <strain evidence="3">93TX-2</strain>
    </source>
</reference>
<keyword evidence="1" id="KW-0812">Transmembrane</keyword>
<dbReference type="VEuPathDB" id="FungiDB:PSTT_07661"/>
<evidence type="ECO:0000313" key="2">
    <source>
        <dbReference type="EMBL" id="POV98006.1"/>
    </source>
</evidence>
<dbReference type="OrthoDB" id="3341079at2759"/>
<keyword evidence="1" id="KW-0472">Membrane</keyword>
<protein>
    <submittedName>
        <fullName evidence="2">Uncharacterized protein</fullName>
    </submittedName>
</protein>
<keyword evidence="3" id="KW-1185">Reference proteome</keyword>
<keyword evidence="1" id="KW-1133">Transmembrane helix</keyword>
<reference evidence="3" key="3">
    <citation type="journal article" date="2018" name="Mol. Plant Microbe Interact.">
        <title>Genome sequence resources for the wheat stripe rust pathogen (Puccinia striiformis f. sp. tritici) and the barley stripe rust pathogen (Puccinia striiformis f. sp. hordei).</title>
        <authorList>
            <person name="Xia C."/>
            <person name="Wang M."/>
            <person name="Yin C."/>
            <person name="Cornejo O.E."/>
            <person name="Hulbert S.H."/>
            <person name="Chen X."/>
        </authorList>
    </citation>
    <scope>NUCLEOTIDE SEQUENCE [LARGE SCALE GENOMIC DNA]</scope>
    <source>
        <strain evidence="3">93TX-2</strain>
    </source>
</reference>